<keyword evidence="2" id="KW-0808">Transferase</keyword>
<proteinExistence type="predicted"/>
<name>A0ABW8YZN7_9FLAO</name>
<reference evidence="2 3" key="1">
    <citation type="submission" date="2024-06" db="EMBL/GenBank/DDBJ databases">
        <authorList>
            <person name="Kaempfer P."/>
            <person name="Viver T."/>
        </authorList>
    </citation>
    <scope>NUCLEOTIDE SEQUENCE [LARGE SCALE GENOMIC DNA]</scope>
    <source>
        <strain evidence="2 3">ST-119</strain>
    </source>
</reference>
<dbReference type="SUPFAM" id="SSF53448">
    <property type="entry name" value="Nucleotide-diphospho-sugar transferases"/>
    <property type="match status" value="1"/>
</dbReference>
<dbReference type="Proteomes" id="UP001629156">
    <property type="component" value="Unassembled WGS sequence"/>
</dbReference>
<dbReference type="EC" id="2.4.-.-" evidence="2"/>
<dbReference type="InterPro" id="IPR029044">
    <property type="entry name" value="Nucleotide-diphossugar_trans"/>
</dbReference>
<accession>A0ABW8YZN7</accession>
<keyword evidence="2" id="KW-0328">Glycosyltransferase</keyword>
<keyword evidence="3" id="KW-1185">Reference proteome</keyword>
<dbReference type="EMBL" id="JBELPZ010000021">
    <property type="protein sequence ID" value="MFL9845766.1"/>
    <property type="molecule type" value="Genomic_DNA"/>
</dbReference>
<dbReference type="CDD" id="cd00761">
    <property type="entry name" value="Glyco_tranf_GTA_type"/>
    <property type="match status" value="1"/>
</dbReference>
<dbReference type="InterPro" id="IPR001173">
    <property type="entry name" value="Glyco_trans_2-like"/>
</dbReference>
<evidence type="ECO:0000313" key="2">
    <source>
        <dbReference type="EMBL" id="MFL9845766.1"/>
    </source>
</evidence>
<sequence>MAQAFKKSDIEILLSTMNRDSLDFLTPMFPFTHFTEFKILIINQTTQENILQSPYVNIRVINSFEKGLSKSRNLALANAGGKIALMTDDDVIFKEGFDETIYTAFNAFPDAALIKFCAAAFEGKLFRKYTRHAVKNMNAMQRLNTMSIEIALNVERVKQSGIIFNALFGLGSFFSMGEEPIFVNDLHKAGFQVSFVPKTIVTHKSVKDSDNIAISEVYRIRGAYLKKIFDKQFFLWVGIQLMYHLKGRVITPFQIPFCIKNALKGRKQLLNLTEK</sequence>
<dbReference type="Pfam" id="PF00535">
    <property type="entry name" value="Glycos_transf_2"/>
    <property type="match status" value="1"/>
</dbReference>
<gene>
    <name evidence="2" type="ORF">ABS766_15205</name>
</gene>
<organism evidence="2 3">
    <name type="scientific">Flavobacterium rhizosphaerae</name>
    <dbReference type="NCBI Taxonomy" id="3163298"/>
    <lineage>
        <taxon>Bacteria</taxon>
        <taxon>Pseudomonadati</taxon>
        <taxon>Bacteroidota</taxon>
        <taxon>Flavobacteriia</taxon>
        <taxon>Flavobacteriales</taxon>
        <taxon>Flavobacteriaceae</taxon>
        <taxon>Flavobacterium</taxon>
    </lineage>
</organism>
<evidence type="ECO:0000259" key="1">
    <source>
        <dbReference type="Pfam" id="PF00535"/>
    </source>
</evidence>
<feature type="domain" description="Glycosyltransferase 2-like" evidence="1">
    <location>
        <begin position="55"/>
        <end position="133"/>
    </location>
</feature>
<dbReference type="GO" id="GO:0016757">
    <property type="term" value="F:glycosyltransferase activity"/>
    <property type="evidence" value="ECO:0007669"/>
    <property type="project" value="UniProtKB-KW"/>
</dbReference>
<protein>
    <submittedName>
        <fullName evidence="2">Glycosyltransferase family A protein</fullName>
        <ecNumber evidence="2">2.4.-.-</ecNumber>
    </submittedName>
</protein>
<dbReference type="RefSeq" id="WP_408086048.1">
    <property type="nucleotide sequence ID" value="NZ_JBELPZ010000021.1"/>
</dbReference>
<evidence type="ECO:0000313" key="3">
    <source>
        <dbReference type="Proteomes" id="UP001629156"/>
    </source>
</evidence>
<comment type="caution">
    <text evidence="2">The sequence shown here is derived from an EMBL/GenBank/DDBJ whole genome shotgun (WGS) entry which is preliminary data.</text>
</comment>
<dbReference type="Gene3D" id="3.90.550.10">
    <property type="entry name" value="Spore Coat Polysaccharide Biosynthesis Protein SpsA, Chain A"/>
    <property type="match status" value="1"/>
</dbReference>